<dbReference type="AlphaFoldDB" id="A0A7Y3YQZ1"/>
<dbReference type="InterPro" id="IPR050882">
    <property type="entry name" value="Prepilin_peptidase/N-MTase"/>
</dbReference>
<accession>A0A7Y3YQZ1</accession>
<dbReference type="GO" id="GO:0006465">
    <property type="term" value="P:signal peptide processing"/>
    <property type="evidence" value="ECO:0007669"/>
    <property type="project" value="TreeGrafter"/>
</dbReference>
<evidence type="ECO:0000256" key="1">
    <source>
        <dbReference type="ARBA" id="ARBA00005801"/>
    </source>
</evidence>
<name>A0A7Y3YQZ1_9VIBR</name>
<feature type="domain" description="Prepilin type IV endopeptidase peptidase" evidence="3">
    <location>
        <begin position="6"/>
        <end position="113"/>
    </location>
</feature>
<dbReference type="InterPro" id="IPR000045">
    <property type="entry name" value="Prepilin_IV_endopep_pep"/>
</dbReference>
<feature type="transmembrane region" description="Helical" evidence="2">
    <location>
        <begin position="52"/>
        <end position="70"/>
    </location>
</feature>
<evidence type="ECO:0000259" key="3">
    <source>
        <dbReference type="Pfam" id="PF01478"/>
    </source>
</evidence>
<proteinExistence type="inferred from homology"/>
<feature type="transmembrane region" description="Helical" evidence="2">
    <location>
        <begin position="29"/>
        <end position="46"/>
    </location>
</feature>
<dbReference type="Gene3D" id="1.20.120.1220">
    <property type="match status" value="1"/>
</dbReference>
<evidence type="ECO:0000313" key="4">
    <source>
        <dbReference type="EMBL" id="NOH34128.1"/>
    </source>
</evidence>
<dbReference type="GO" id="GO:0004190">
    <property type="term" value="F:aspartic-type endopeptidase activity"/>
    <property type="evidence" value="ECO:0007669"/>
    <property type="project" value="InterPro"/>
</dbReference>
<dbReference type="RefSeq" id="WP_171367925.1">
    <property type="nucleotide sequence ID" value="NZ_CP090851.1"/>
</dbReference>
<comment type="caution">
    <text evidence="4">The sequence shown here is derived from an EMBL/GenBank/DDBJ whole genome shotgun (WGS) entry which is preliminary data.</text>
</comment>
<dbReference type="Proteomes" id="UP000525336">
    <property type="component" value="Unassembled WGS sequence"/>
</dbReference>
<protein>
    <submittedName>
        <fullName evidence="4">Prepilin peptidase</fullName>
    </submittedName>
</protein>
<dbReference type="GO" id="GO:0005886">
    <property type="term" value="C:plasma membrane"/>
    <property type="evidence" value="ECO:0007669"/>
    <property type="project" value="TreeGrafter"/>
</dbReference>
<comment type="similarity">
    <text evidence="1">Belongs to the peptidase A24 family.</text>
</comment>
<gene>
    <name evidence="4" type="ORF">F0245_12265</name>
</gene>
<sequence length="176" mass="19595">MISESLVFWALLIVISVFDVKENIIPNRILILLVFIYFISLINGGFTWDSLAVSFLGLVVFFFSGLALYFVRAMSPGDVKLLGVIGLYIGWGSLLDVSYFILISSGVIGTFYLLYNLANNSALTVKGYFQEKLMLISGMSPVIKDQPVLHNRYSNKVTMPFAPSVVIGLAMYSYFT</sequence>
<dbReference type="Pfam" id="PF01478">
    <property type="entry name" value="Peptidase_A24"/>
    <property type="match status" value="1"/>
</dbReference>
<dbReference type="PANTHER" id="PTHR30487:SF0">
    <property type="entry name" value="PREPILIN LEADER PEPTIDASE_N-METHYLTRANSFERASE-RELATED"/>
    <property type="match status" value="1"/>
</dbReference>
<keyword evidence="2" id="KW-0812">Transmembrane</keyword>
<keyword evidence="2" id="KW-0472">Membrane</keyword>
<feature type="transmembrane region" description="Helical" evidence="2">
    <location>
        <begin position="157"/>
        <end position="175"/>
    </location>
</feature>
<reference evidence="4 5" key="1">
    <citation type="submission" date="2019-09" db="EMBL/GenBank/DDBJ databases">
        <title>Draft genome sequencing and comparative genomics of hatchery-associated Vibrios.</title>
        <authorList>
            <person name="Kehlet-Delgado H."/>
            <person name="Mueller R.S."/>
        </authorList>
    </citation>
    <scope>NUCLEOTIDE SEQUENCE [LARGE SCALE GENOMIC DNA]</scope>
    <source>
        <strain evidence="4 5">00-90-10</strain>
    </source>
</reference>
<evidence type="ECO:0000256" key="2">
    <source>
        <dbReference type="SAM" id="Phobius"/>
    </source>
</evidence>
<feature type="transmembrane region" description="Helical" evidence="2">
    <location>
        <begin position="82"/>
        <end position="115"/>
    </location>
</feature>
<evidence type="ECO:0000313" key="5">
    <source>
        <dbReference type="Proteomes" id="UP000525336"/>
    </source>
</evidence>
<dbReference type="PANTHER" id="PTHR30487">
    <property type="entry name" value="TYPE 4 PREPILIN-LIKE PROTEINS LEADER PEPTIDE-PROCESSING ENZYME"/>
    <property type="match status" value="1"/>
</dbReference>
<dbReference type="EMBL" id="VTXW01000009">
    <property type="protein sequence ID" value="NOH34128.1"/>
    <property type="molecule type" value="Genomic_DNA"/>
</dbReference>
<keyword evidence="2" id="KW-1133">Transmembrane helix</keyword>
<organism evidence="4 5">
    <name type="scientific">Vibrio chagasii</name>
    <dbReference type="NCBI Taxonomy" id="170679"/>
    <lineage>
        <taxon>Bacteria</taxon>
        <taxon>Pseudomonadati</taxon>
        <taxon>Pseudomonadota</taxon>
        <taxon>Gammaproteobacteria</taxon>
        <taxon>Vibrionales</taxon>
        <taxon>Vibrionaceae</taxon>
        <taxon>Vibrio</taxon>
    </lineage>
</organism>